<dbReference type="InterPro" id="IPR044924">
    <property type="entry name" value="HAD-SF_hydro_IA_REG-2-like_cap"/>
</dbReference>
<accession>A0A672U8A8</accession>
<dbReference type="GO" id="GO:0005730">
    <property type="term" value="C:nucleolus"/>
    <property type="evidence" value="ECO:0007669"/>
    <property type="project" value="Ensembl"/>
</dbReference>
<dbReference type="InterPro" id="IPR023214">
    <property type="entry name" value="HAD_sf"/>
</dbReference>
<name>A0A672U8A8_STRHB</name>
<protein>
    <recommendedName>
        <fullName evidence="2">Haloacid dehalogenase-like hydrolase domain-containing protein 3</fullName>
    </recommendedName>
</protein>
<dbReference type="SFLD" id="SFLDS00003">
    <property type="entry name" value="Haloacid_Dehalogenase"/>
    <property type="match status" value="1"/>
</dbReference>
<evidence type="ECO:0000313" key="3">
    <source>
        <dbReference type="Ensembl" id="ENSSHBP00005010811.1"/>
    </source>
</evidence>
<dbReference type="SFLD" id="SFLDG01129">
    <property type="entry name" value="C1.5:_HAD__Beta-PGM__Phosphata"/>
    <property type="match status" value="1"/>
</dbReference>
<dbReference type="GeneID" id="115617027"/>
<reference evidence="3" key="2">
    <citation type="submission" date="2025-08" db="UniProtKB">
        <authorList>
            <consortium name="Ensembl"/>
        </authorList>
    </citation>
    <scope>IDENTIFICATION</scope>
</reference>
<dbReference type="NCBIfam" id="TIGR02252">
    <property type="entry name" value="DREG-2"/>
    <property type="match status" value="1"/>
</dbReference>
<dbReference type="Ensembl" id="ENSSHBT00005013018.1">
    <property type="protein sequence ID" value="ENSSHBP00005010811.1"/>
    <property type="gene ID" value="ENSSHBG00005009397.1"/>
</dbReference>
<dbReference type="InterPro" id="IPR006439">
    <property type="entry name" value="HAD-SF_hydro_IA"/>
</dbReference>
<dbReference type="CTD" id="81932"/>
<evidence type="ECO:0000313" key="4">
    <source>
        <dbReference type="Proteomes" id="UP000472266"/>
    </source>
</evidence>
<keyword evidence="4" id="KW-1185">Reference proteome</keyword>
<dbReference type="Proteomes" id="UP000472266">
    <property type="component" value="Chromosome 18"/>
</dbReference>
<comment type="similarity">
    <text evidence="1">Belongs to the HAD-like hydrolase superfamily.</text>
</comment>
<dbReference type="InterPro" id="IPR036412">
    <property type="entry name" value="HAD-like_sf"/>
</dbReference>
<reference evidence="3" key="3">
    <citation type="submission" date="2025-09" db="UniProtKB">
        <authorList>
            <consortium name="Ensembl"/>
        </authorList>
    </citation>
    <scope>IDENTIFICATION</scope>
</reference>
<dbReference type="CDD" id="cd16415">
    <property type="entry name" value="HAD_dREG-2_like"/>
    <property type="match status" value="1"/>
</dbReference>
<evidence type="ECO:0000256" key="2">
    <source>
        <dbReference type="ARBA" id="ARBA00015556"/>
    </source>
</evidence>
<dbReference type="Gene3D" id="3.40.50.1000">
    <property type="entry name" value="HAD superfamily/HAD-like"/>
    <property type="match status" value="1"/>
</dbReference>
<gene>
    <name evidence="3" type="primary">HDHD3</name>
</gene>
<dbReference type="KEGG" id="shab:115617027"/>
<dbReference type="InterPro" id="IPR051828">
    <property type="entry name" value="HAD-like_hydrolase_domain"/>
</dbReference>
<dbReference type="GeneTree" id="ENSGT00390000015582"/>
<reference evidence="3 4" key="1">
    <citation type="submission" date="2019-11" db="EMBL/GenBank/DDBJ databases">
        <title>Strigops habroptila (kakapo) genome, bStrHab1, primary haplotype, v2.</title>
        <authorList>
            <person name="Jarvis E.D."/>
            <person name="Howard J."/>
            <person name="Rhie A."/>
            <person name="Phillippy A."/>
            <person name="Korlach J."/>
            <person name="Digby A."/>
            <person name="Iorns D."/>
            <person name="Eason D."/>
            <person name="Robertson B."/>
            <person name="Raemaekers T."/>
            <person name="Howe K."/>
            <person name="Lewin H."/>
            <person name="Damas J."/>
            <person name="Hastie A."/>
            <person name="Tracey A."/>
            <person name="Chow W."/>
            <person name="Fedrigo O."/>
        </authorList>
    </citation>
    <scope>NUCLEOTIDE SEQUENCE [LARGE SCALE GENOMIC DNA]</scope>
</reference>
<dbReference type="NCBIfam" id="TIGR01509">
    <property type="entry name" value="HAD-SF-IA-v3"/>
    <property type="match status" value="1"/>
</dbReference>
<dbReference type="InterPro" id="IPR011949">
    <property type="entry name" value="HAD-SF_hydro_IA_REG-2-like"/>
</dbReference>
<sequence length="243" mass="27488">MLRLRLLTWDVKDTLLRLRQPVGHSYAAEARAHGVRVQPEALSRSFREAYGAQRRRFPNYGQGRGLSSRQWWVDVVKQTFRLSGVQEESVLMVMAEKLYDDYCSAHNWEALPGASETLSQCCRRGFRMGVVSNFDNRLENILCQCNLRHHFDFVLTSEAAGCAKPDGRIFEQALRLGGVLPQQAAHVGDDYSRDYRAARAVGMHSFLLRAAGQGEEPEVPPEHILPTLSHLLALIEKGEDQHC</sequence>
<dbReference type="PANTHER" id="PTHR46191:SF2">
    <property type="entry name" value="HALOACID DEHALOGENASE-LIKE HYDROLASE DOMAIN-CONTAINING PROTEIN 3"/>
    <property type="match status" value="1"/>
</dbReference>
<dbReference type="InParanoid" id="A0A672U8A8"/>
<dbReference type="AlphaFoldDB" id="A0A672U8A8"/>
<organism evidence="3 4">
    <name type="scientific">Strigops habroptila</name>
    <name type="common">Kakapo</name>
    <dbReference type="NCBI Taxonomy" id="2489341"/>
    <lineage>
        <taxon>Eukaryota</taxon>
        <taxon>Metazoa</taxon>
        <taxon>Chordata</taxon>
        <taxon>Craniata</taxon>
        <taxon>Vertebrata</taxon>
        <taxon>Euteleostomi</taxon>
        <taxon>Archelosauria</taxon>
        <taxon>Archosauria</taxon>
        <taxon>Dinosauria</taxon>
        <taxon>Saurischia</taxon>
        <taxon>Theropoda</taxon>
        <taxon>Coelurosauria</taxon>
        <taxon>Aves</taxon>
        <taxon>Neognathae</taxon>
        <taxon>Neoaves</taxon>
        <taxon>Telluraves</taxon>
        <taxon>Australaves</taxon>
        <taxon>Psittaciformes</taxon>
        <taxon>Psittacidae</taxon>
        <taxon>Strigops</taxon>
    </lineage>
</organism>
<dbReference type="PANTHER" id="PTHR46191">
    <property type="match status" value="1"/>
</dbReference>
<dbReference type="SUPFAM" id="SSF56784">
    <property type="entry name" value="HAD-like"/>
    <property type="match status" value="1"/>
</dbReference>
<proteinExistence type="inferred from homology"/>
<dbReference type="RefSeq" id="XP_030362902.1">
    <property type="nucleotide sequence ID" value="XM_030507042.1"/>
</dbReference>
<dbReference type="Pfam" id="PF00702">
    <property type="entry name" value="Hydrolase"/>
    <property type="match status" value="1"/>
</dbReference>
<evidence type="ECO:0000256" key="1">
    <source>
        <dbReference type="ARBA" id="ARBA00007958"/>
    </source>
</evidence>
<dbReference type="OMA" id="KCVGIIS"/>
<dbReference type="NCBIfam" id="TIGR01549">
    <property type="entry name" value="HAD-SF-IA-v1"/>
    <property type="match status" value="1"/>
</dbReference>
<dbReference type="Gene3D" id="1.10.150.720">
    <property type="entry name" value="Haloacid dehalogenase-like hydrolase"/>
    <property type="match status" value="1"/>
</dbReference>